<dbReference type="PANTHER" id="PTHR12110">
    <property type="entry name" value="HYDROXYPYRUVATE ISOMERASE"/>
    <property type="match status" value="1"/>
</dbReference>
<dbReference type="InterPro" id="IPR013022">
    <property type="entry name" value="Xyl_isomerase-like_TIM-brl"/>
</dbReference>
<organism evidence="3 4">
    <name type="scientific">Pseudoxanthomonas winnipegensis</name>
    <dbReference type="NCBI Taxonomy" id="2480810"/>
    <lineage>
        <taxon>Bacteria</taxon>
        <taxon>Pseudomonadati</taxon>
        <taxon>Pseudomonadota</taxon>
        <taxon>Gammaproteobacteria</taxon>
        <taxon>Lysobacterales</taxon>
        <taxon>Lysobacteraceae</taxon>
        <taxon>Pseudoxanthomonas</taxon>
    </lineage>
</organism>
<evidence type="ECO:0000313" key="4">
    <source>
        <dbReference type="Proteomes" id="UP000292627"/>
    </source>
</evidence>
<keyword evidence="1" id="KW-0732">Signal</keyword>
<name>A0A4Q8LDF6_9GAMM</name>
<dbReference type="SUPFAM" id="SSF51658">
    <property type="entry name" value="Xylose isomerase-like"/>
    <property type="match status" value="1"/>
</dbReference>
<dbReference type="Proteomes" id="UP000292627">
    <property type="component" value="Unassembled WGS sequence"/>
</dbReference>
<keyword evidence="3" id="KW-0413">Isomerase</keyword>
<protein>
    <submittedName>
        <fullName evidence="3">Sugar phosphate isomerase/epimerase</fullName>
    </submittedName>
</protein>
<dbReference type="PANTHER" id="PTHR12110:SF41">
    <property type="entry name" value="INOSOSE DEHYDRATASE"/>
    <property type="match status" value="1"/>
</dbReference>
<evidence type="ECO:0000313" key="3">
    <source>
        <dbReference type="EMBL" id="TAA26939.1"/>
    </source>
</evidence>
<dbReference type="GO" id="GO:0016853">
    <property type="term" value="F:isomerase activity"/>
    <property type="evidence" value="ECO:0007669"/>
    <property type="project" value="UniProtKB-KW"/>
</dbReference>
<dbReference type="Pfam" id="PF01261">
    <property type="entry name" value="AP_endonuc_2"/>
    <property type="match status" value="1"/>
</dbReference>
<evidence type="ECO:0000256" key="1">
    <source>
        <dbReference type="SAM" id="SignalP"/>
    </source>
</evidence>
<dbReference type="AlphaFoldDB" id="A0A4Q8LDF6"/>
<dbReference type="RefSeq" id="WP_130550791.1">
    <property type="nucleotide sequence ID" value="NZ_SHMC01000002.1"/>
</dbReference>
<proteinExistence type="predicted"/>
<gene>
    <name evidence="3" type="ORF">EA660_06950</name>
</gene>
<feature type="domain" description="Xylose isomerase-like TIM barrel" evidence="2">
    <location>
        <begin position="52"/>
        <end position="276"/>
    </location>
</feature>
<sequence length="285" mass="30428">MTLTLPRRLAAIALLLCAALPALAKERTAAQLPIAVQMYSLRNIPSLEDRLKLVHDAGITAVETVGTQDTTAPQLKALLDKYGIIVTSSHVQLADLRKDLAGVVAFNKAVGNRVLVVPYLGDAERPKDAAGWTALGKELGQLAGMLKAQGMTLAYHNHDFEFARFGDKTGLELLLEGAGPALKSELDLAWVARSGNDPVVYLGKLKGRLYAVHAKDNAPKGQAADESGFAAVGHGVLDWKAILPAADRAGVKWYIIEHDNPRDPAAVVKAGAAYLVEHLPADVKR</sequence>
<feature type="signal peptide" evidence="1">
    <location>
        <begin position="1"/>
        <end position="24"/>
    </location>
</feature>
<dbReference type="OrthoDB" id="9798407at2"/>
<reference evidence="3 4" key="1">
    <citation type="submission" date="2019-02" db="EMBL/GenBank/DDBJ databases">
        <title>WGS of Pseudoxanthomonas species novum from clinical isolates.</title>
        <authorList>
            <person name="Bernier A.-M."/>
            <person name="Bernard K."/>
            <person name="Vachon A."/>
        </authorList>
    </citation>
    <scope>NUCLEOTIDE SEQUENCE [LARGE SCALE GENOMIC DNA]</scope>
    <source>
        <strain evidence="3 4">NML171200</strain>
    </source>
</reference>
<dbReference type="Gene3D" id="3.20.20.150">
    <property type="entry name" value="Divalent-metal-dependent TIM barrel enzymes"/>
    <property type="match status" value="1"/>
</dbReference>
<comment type="caution">
    <text evidence="3">The sequence shown here is derived from an EMBL/GenBank/DDBJ whole genome shotgun (WGS) entry which is preliminary data.</text>
</comment>
<dbReference type="InterPro" id="IPR050312">
    <property type="entry name" value="IolE/XylAMocC-like"/>
</dbReference>
<feature type="chain" id="PRO_5020644354" evidence="1">
    <location>
        <begin position="25"/>
        <end position="285"/>
    </location>
</feature>
<evidence type="ECO:0000259" key="2">
    <source>
        <dbReference type="Pfam" id="PF01261"/>
    </source>
</evidence>
<accession>A0A4Q8LDF6</accession>
<dbReference type="InterPro" id="IPR036237">
    <property type="entry name" value="Xyl_isomerase-like_sf"/>
</dbReference>
<dbReference type="EMBL" id="SHMC01000002">
    <property type="protein sequence ID" value="TAA26939.1"/>
    <property type="molecule type" value="Genomic_DNA"/>
</dbReference>